<dbReference type="Proteomes" id="UP000265964">
    <property type="component" value="Unassembled WGS sequence"/>
</dbReference>
<protein>
    <recommendedName>
        <fullName evidence="4">Lipoprotein</fullName>
    </recommendedName>
</protein>
<keyword evidence="1" id="KW-0732">Signal</keyword>
<accession>A0A3A1Y9E2</accession>
<feature type="chain" id="PRO_5017299279" description="Lipoprotein" evidence="1">
    <location>
        <begin position="20"/>
        <end position="174"/>
    </location>
</feature>
<dbReference type="EMBL" id="NRJF01000119">
    <property type="protein sequence ID" value="RIY34923.1"/>
    <property type="molecule type" value="Genomic_DNA"/>
</dbReference>
<gene>
    <name evidence="2" type="ORF">CKF59_04510</name>
</gene>
<organism evidence="2 3">
    <name type="scientific">Psittacicella gerlachiana</name>
    <dbReference type="NCBI Taxonomy" id="2028574"/>
    <lineage>
        <taxon>Bacteria</taxon>
        <taxon>Pseudomonadati</taxon>
        <taxon>Pseudomonadota</taxon>
        <taxon>Gammaproteobacteria</taxon>
        <taxon>Pasteurellales</taxon>
        <taxon>Psittacicellaceae</taxon>
        <taxon>Psittacicella</taxon>
    </lineage>
</organism>
<comment type="caution">
    <text evidence="2">The sequence shown here is derived from an EMBL/GenBank/DDBJ whole genome shotgun (WGS) entry which is preliminary data.</text>
</comment>
<dbReference type="RefSeq" id="WP_119534784.1">
    <property type="nucleotide sequence ID" value="NZ_NRJF01000119.1"/>
</dbReference>
<evidence type="ECO:0000313" key="2">
    <source>
        <dbReference type="EMBL" id="RIY34923.1"/>
    </source>
</evidence>
<name>A0A3A1Y9E2_9GAMM</name>
<dbReference type="OrthoDB" id="9850965at2"/>
<evidence type="ECO:0008006" key="4">
    <source>
        <dbReference type="Google" id="ProtNLM"/>
    </source>
</evidence>
<keyword evidence="3" id="KW-1185">Reference proteome</keyword>
<feature type="signal peptide" evidence="1">
    <location>
        <begin position="1"/>
        <end position="19"/>
    </location>
</feature>
<proteinExistence type="predicted"/>
<evidence type="ECO:0000256" key="1">
    <source>
        <dbReference type="SAM" id="SignalP"/>
    </source>
</evidence>
<dbReference type="AlphaFoldDB" id="A0A3A1Y9E2"/>
<reference evidence="2 3" key="1">
    <citation type="submission" date="2017-08" db="EMBL/GenBank/DDBJ databases">
        <title>Reclassification of Bisgaard taxon 37 and 44.</title>
        <authorList>
            <person name="Christensen H."/>
        </authorList>
    </citation>
    <scope>NUCLEOTIDE SEQUENCE [LARGE SCALE GENOMIC DNA]</scope>
    <source>
        <strain evidence="2 3">EEAB3T1</strain>
    </source>
</reference>
<evidence type="ECO:0000313" key="3">
    <source>
        <dbReference type="Proteomes" id="UP000265964"/>
    </source>
</evidence>
<dbReference type="PROSITE" id="PS51257">
    <property type="entry name" value="PROKAR_LIPOPROTEIN"/>
    <property type="match status" value="1"/>
</dbReference>
<sequence length="174" mass="19422">MKRKLLASVCAAFLLAACAGNKPEAYTQSTVPYYVPADWIYVDASSYSTRFRIEAVSGENTPVNPLLNTVINNVKVTGTLRGHLVDYYYLDLKKGQVLTTDNTNKDVVILIDSKNDNPTYYPLMVKDYPNLSNIDGRVRVAVMLKDPKATPSCCVHYDFTIKVEDKSAENKNSQ</sequence>